<name>A0A917QJF1_9HYPH</name>
<feature type="domain" description="Lytic transglycosylase MltA" evidence="7">
    <location>
        <begin position="129"/>
        <end position="287"/>
    </location>
</feature>
<keyword evidence="9" id="KW-1185">Reference proteome</keyword>
<dbReference type="PANTHER" id="PTHR30124:SF0">
    <property type="entry name" value="MEMBRANE-BOUND LYTIC MUREIN TRANSGLYCOSYLASE A"/>
    <property type="match status" value="1"/>
</dbReference>
<evidence type="ECO:0000313" key="8">
    <source>
        <dbReference type="EMBL" id="GGK53576.1"/>
    </source>
</evidence>
<dbReference type="RefSeq" id="WP_188915573.1">
    <property type="nucleotide sequence ID" value="NZ_BMMF01000017.1"/>
</dbReference>
<keyword evidence="4" id="KW-0961">Cell wall biogenesis/degradation</keyword>
<dbReference type="InterPro" id="IPR036908">
    <property type="entry name" value="RlpA-like_sf"/>
</dbReference>
<dbReference type="SUPFAM" id="SSF50685">
    <property type="entry name" value="Barwin-like endoglucanases"/>
    <property type="match status" value="1"/>
</dbReference>
<dbReference type="Gene3D" id="2.40.40.10">
    <property type="entry name" value="RlpA-like domain"/>
    <property type="match status" value="1"/>
</dbReference>
<evidence type="ECO:0000256" key="4">
    <source>
        <dbReference type="ARBA" id="ARBA00023316"/>
    </source>
</evidence>
<dbReference type="SMART" id="SM00925">
    <property type="entry name" value="MltA"/>
    <property type="match status" value="1"/>
</dbReference>
<keyword evidence="3" id="KW-0456">Lyase</keyword>
<evidence type="ECO:0000313" key="9">
    <source>
        <dbReference type="Proteomes" id="UP000600449"/>
    </source>
</evidence>
<dbReference type="AlphaFoldDB" id="A0A917QJF1"/>
<dbReference type="CDD" id="cd14668">
    <property type="entry name" value="mlta_B"/>
    <property type="match status" value="1"/>
</dbReference>
<feature type="chain" id="PRO_5037070098" description="peptidoglycan lytic exotransglycosylase" evidence="6">
    <location>
        <begin position="31"/>
        <end position="403"/>
    </location>
</feature>
<dbReference type="InterPro" id="IPR026044">
    <property type="entry name" value="MltA"/>
</dbReference>
<proteinExistence type="predicted"/>
<organism evidence="8 9">
    <name type="scientific">Salinarimonas ramus</name>
    <dbReference type="NCBI Taxonomy" id="690164"/>
    <lineage>
        <taxon>Bacteria</taxon>
        <taxon>Pseudomonadati</taxon>
        <taxon>Pseudomonadota</taxon>
        <taxon>Alphaproteobacteria</taxon>
        <taxon>Hyphomicrobiales</taxon>
        <taxon>Salinarimonadaceae</taxon>
        <taxon>Salinarimonas</taxon>
    </lineage>
</organism>
<dbReference type="Pfam" id="PF03562">
    <property type="entry name" value="MltA"/>
    <property type="match status" value="1"/>
</dbReference>
<dbReference type="GO" id="GO:0004553">
    <property type="term" value="F:hydrolase activity, hydrolyzing O-glycosyl compounds"/>
    <property type="evidence" value="ECO:0007669"/>
    <property type="project" value="InterPro"/>
</dbReference>
<dbReference type="EC" id="4.2.2.n1" evidence="2"/>
<evidence type="ECO:0000256" key="5">
    <source>
        <dbReference type="ARBA" id="ARBA00030918"/>
    </source>
</evidence>
<dbReference type="GO" id="GO:0009253">
    <property type="term" value="P:peptidoglycan catabolic process"/>
    <property type="evidence" value="ECO:0007669"/>
    <property type="project" value="TreeGrafter"/>
</dbReference>
<sequence length="403" mass="42265">MRGARPAPLLALAAIMVLAHPLAHPLPAGADEIGGARLEPLSYDDLPGWAADDHEAALAAFRVSCAPILDGRAALRPAAKAGIDLLAACRAALEVAPGGARAFFERTFVPHRIVPHSGRGFLTGYYEPELEGSLVPTARFATPLRGRPAALVTLAEGESVDGVDPSLRAALADGAGGHVPVPTRAEIEAGALDAQAQPVVWLEEPGEAFIVHVQGSARIRLPDGAVMRVGYAGRNGHPYTSIGRLLVERGEIERDEMSLERLLAWLRENGAAARALMHENASYIFFTRLDGHDPALGPIGGAGVALTPERSIAVDRGLWPYGLPFYLTGALPDADGEEHPLARLVIAQDTGSAILGPARGDYFTGSGARAGTRAGLIRHATDFVVLLPRRAANGEAATDEAAR</sequence>
<dbReference type="InterPro" id="IPR010611">
    <property type="entry name" value="3D_dom"/>
</dbReference>
<dbReference type="PANTHER" id="PTHR30124">
    <property type="entry name" value="MEMBRANE-BOUND LYTIC MUREIN TRANSGLYCOSYLASE A"/>
    <property type="match status" value="1"/>
</dbReference>
<reference evidence="8 9" key="1">
    <citation type="journal article" date="2014" name="Int. J. Syst. Evol. Microbiol.">
        <title>Complete genome sequence of Corynebacterium casei LMG S-19264T (=DSM 44701T), isolated from a smear-ripened cheese.</title>
        <authorList>
            <consortium name="US DOE Joint Genome Institute (JGI-PGF)"/>
            <person name="Walter F."/>
            <person name="Albersmeier A."/>
            <person name="Kalinowski J."/>
            <person name="Ruckert C."/>
        </authorList>
    </citation>
    <scope>NUCLEOTIDE SEQUENCE [LARGE SCALE GENOMIC DNA]</scope>
    <source>
        <strain evidence="8 9">CGMCC 1.9161</strain>
    </source>
</reference>
<evidence type="ECO:0000259" key="7">
    <source>
        <dbReference type="SMART" id="SM00925"/>
    </source>
</evidence>
<accession>A0A917QJF1</accession>
<dbReference type="CDD" id="cd14485">
    <property type="entry name" value="mltA_like_LT_A"/>
    <property type="match status" value="1"/>
</dbReference>
<keyword evidence="6" id="KW-0732">Signal</keyword>
<dbReference type="GO" id="GO:0071555">
    <property type="term" value="P:cell wall organization"/>
    <property type="evidence" value="ECO:0007669"/>
    <property type="project" value="UniProtKB-KW"/>
</dbReference>
<dbReference type="PIRSF" id="PIRSF019422">
    <property type="entry name" value="MltA"/>
    <property type="match status" value="1"/>
</dbReference>
<dbReference type="Proteomes" id="UP000600449">
    <property type="component" value="Unassembled WGS sequence"/>
</dbReference>
<dbReference type="EMBL" id="BMMF01000017">
    <property type="protein sequence ID" value="GGK53576.1"/>
    <property type="molecule type" value="Genomic_DNA"/>
</dbReference>
<evidence type="ECO:0000256" key="6">
    <source>
        <dbReference type="SAM" id="SignalP"/>
    </source>
</evidence>
<evidence type="ECO:0000256" key="3">
    <source>
        <dbReference type="ARBA" id="ARBA00023239"/>
    </source>
</evidence>
<comment type="caution">
    <text evidence="8">The sequence shown here is derived from an EMBL/GenBank/DDBJ whole genome shotgun (WGS) entry which is preliminary data.</text>
</comment>
<dbReference type="GO" id="GO:0008933">
    <property type="term" value="F:peptidoglycan lytic transglycosylase activity"/>
    <property type="evidence" value="ECO:0007669"/>
    <property type="project" value="TreeGrafter"/>
</dbReference>
<evidence type="ECO:0000256" key="1">
    <source>
        <dbReference type="ARBA" id="ARBA00001420"/>
    </source>
</evidence>
<feature type="signal peptide" evidence="6">
    <location>
        <begin position="1"/>
        <end position="30"/>
    </location>
</feature>
<evidence type="ECO:0000256" key="2">
    <source>
        <dbReference type="ARBA" id="ARBA00012587"/>
    </source>
</evidence>
<gene>
    <name evidence="8" type="ORF">GCM10011322_45480</name>
</gene>
<comment type="catalytic activity">
    <reaction evidence="1">
        <text>Exolytic cleavage of the (1-&gt;4)-beta-glycosidic linkage between N-acetylmuramic acid (MurNAc) and N-acetylglucosamine (GlcNAc) residues in peptidoglycan, from either the reducing or the non-reducing ends of the peptidoglycan chains, with concomitant formation of a 1,6-anhydrobond in the MurNAc residue.</text>
        <dbReference type="EC" id="4.2.2.n1"/>
    </reaction>
</comment>
<dbReference type="Gene3D" id="2.40.240.50">
    <property type="entry name" value="Barwin-like endoglucanases"/>
    <property type="match status" value="1"/>
</dbReference>
<dbReference type="Pfam" id="PF06725">
    <property type="entry name" value="3D"/>
    <property type="match status" value="1"/>
</dbReference>
<dbReference type="GO" id="GO:0019867">
    <property type="term" value="C:outer membrane"/>
    <property type="evidence" value="ECO:0007669"/>
    <property type="project" value="InterPro"/>
</dbReference>
<dbReference type="InterPro" id="IPR005300">
    <property type="entry name" value="MltA_B"/>
</dbReference>
<protein>
    <recommendedName>
        <fullName evidence="2">peptidoglycan lytic exotransglycosylase</fullName>
        <ecNumber evidence="2">4.2.2.n1</ecNumber>
    </recommendedName>
    <alternativeName>
        <fullName evidence="5">Murein hydrolase A</fullName>
    </alternativeName>
</protein>
<dbReference type="GO" id="GO:0009254">
    <property type="term" value="P:peptidoglycan turnover"/>
    <property type="evidence" value="ECO:0007669"/>
    <property type="project" value="InterPro"/>
</dbReference>